<reference evidence="2" key="1">
    <citation type="submission" date="2021-10" db="EMBL/GenBank/DDBJ databases">
        <authorList>
            <person name="Piombo E."/>
        </authorList>
    </citation>
    <scope>NUCLEOTIDE SEQUENCE</scope>
</reference>
<evidence type="ECO:0000313" key="3">
    <source>
        <dbReference type="Proteomes" id="UP000696573"/>
    </source>
</evidence>
<comment type="caution">
    <text evidence="2">The sequence shown here is derived from an EMBL/GenBank/DDBJ whole genome shotgun (WGS) entry which is preliminary data.</text>
</comment>
<sequence>MTRTELRNLRVDNDDLDNELEKLNADVEKAASDYAKAKMAAEPQIMEKRKNVHSVHKQIESPVDYLQSEIKTMPPANDTTNMDVS</sequence>
<dbReference type="AlphaFoldDB" id="A0A9N9VQ09"/>
<organism evidence="2 3">
    <name type="scientific">Clonostachys rhizophaga</name>
    <dbReference type="NCBI Taxonomy" id="160324"/>
    <lineage>
        <taxon>Eukaryota</taxon>
        <taxon>Fungi</taxon>
        <taxon>Dikarya</taxon>
        <taxon>Ascomycota</taxon>
        <taxon>Pezizomycotina</taxon>
        <taxon>Sordariomycetes</taxon>
        <taxon>Hypocreomycetidae</taxon>
        <taxon>Hypocreales</taxon>
        <taxon>Bionectriaceae</taxon>
        <taxon>Clonostachys</taxon>
    </lineage>
</organism>
<protein>
    <submittedName>
        <fullName evidence="2">Uncharacterized protein</fullName>
    </submittedName>
</protein>
<name>A0A9N9VQ09_9HYPO</name>
<dbReference type="Proteomes" id="UP000696573">
    <property type="component" value="Unassembled WGS sequence"/>
</dbReference>
<proteinExistence type="predicted"/>
<keyword evidence="3" id="KW-1185">Reference proteome</keyword>
<feature type="coiled-coil region" evidence="1">
    <location>
        <begin position="6"/>
        <end position="40"/>
    </location>
</feature>
<keyword evidence="1" id="KW-0175">Coiled coil</keyword>
<dbReference type="EMBL" id="CABFNQ020000726">
    <property type="protein sequence ID" value="CAH0027349.1"/>
    <property type="molecule type" value="Genomic_DNA"/>
</dbReference>
<evidence type="ECO:0000313" key="2">
    <source>
        <dbReference type="EMBL" id="CAH0027349.1"/>
    </source>
</evidence>
<evidence type="ECO:0000256" key="1">
    <source>
        <dbReference type="SAM" id="Coils"/>
    </source>
</evidence>
<accession>A0A9N9VQ09</accession>
<gene>
    <name evidence="2" type="ORF">CRHIZ90672A_00003879</name>
</gene>